<dbReference type="EMBL" id="JAIWYP010000023">
    <property type="protein sequence ID" value="KAH3692409.1"/>
    <property type="molecule type" value="Genomic_DNA"/>
</dbReference>
<dbReference type="Pfam" id="PF00335">
    <property type="entry name" value="Tetraspanin"/>
    <property type="match status" value="1"/>
</dbReference>
<evidence type="ECO:0000256" key="4">
    <source>
        <dbReference type="ARBA" id="ARBA00022989"/>
    </source>
</evidence>
<name>A0A9D3Y5T6_DREPO</name>
<keyword evidence="4 6" id="KW-1133">Transmembrane helix</keyword>
<evidence type="ECO:0000313" key="8">
    <source>
        <dbReference type="Proteomes" id="UP000828390"/>
    </source>
</evidence>
<dbReference type="PIRSF" id="PIRSF002419">
    <property type="entry name" value="Tetraspanin"/>
    <property type="match status" value="1"/>
</dbReference>
<keyword evidence="3 6" id="KW-0812">Transmembrane</keyword>
<dbReference type="PANTHER" id="PTHR19282">
    <property type="entry name" value="TETRASPANIN"/>
    <property type="match status" value="1"/>
</dbReference>
<dbReference type="CDD" id="cd03156">
    <property type="entry name" value="uroplakin_I_like_LEL"/>
    <property type="match status" value="1"/>
</dbReference>
<evidence type="ECO:0000313" key="7">
    <source>
        <dbReference type="EMBL" id="KAH3692409.1"/>
    </source>
</evidence>
<dbReference type="InterPro" id="IPR018499">
    <property type="entry name" value="Tetraspanin/Peripherin"/>
</dbReference>
<evidence type="ECO:0000256" key="2">
    <source>
        <dbReference type="ARBA" id="ARBA00006840"/>
    </source>
</evidence>
<dbReference type="OrthoDB" id="6134317at2759"/>
<dbReference type="GO" id="GO:0005886">
    <property type="term" value="C:plasma membrane"/>
    <property type="evidence" value="ECO:0007669"/>
    <property type="project" value="TreeGrafter"/>
</dbReference>
<dbReference type="PANTHER" id="PTHR19282:SF551">
    <property type="entry name" value="RE08073P-RELATED"/>
    <property type="match status" value="1"/>
</dbReference>
<reference evidence="7" key="1">
    <citation type="journal article" date="2019" name="bioRxiv">
        <title>The Genome of the Zebra Mussel, Dreissena polymorpha: A Resource for Invasive Species Research.</title>
        <authorList>
            <person name="McCartney M.A."/>
            <person name="Auch B."/>
            <person name="Kono T."/>
            <person name="Mallez S."/>
            <person name="Zhang Y."/>
            <person name="Obille A."/>
            <person name="Becker A."/>
            <person name="Abrahante J.E."/>
            <person name="Garbe J."/>
            <person name="Badalamenti J.P."/>
            <person name="Herman A."/>
            <person name="Mangelson H."/>
            <person name="Liachko I."/>
            <person name="Sullivan S."/>
            <person name="Sone E.D."/>
            <person name="Koren S."/>
            <person name="Silverstein K.A.T."/>
            <person name="Beckman K.B."/>
            <person name="Gohl D.M."/>
        </authorList>
    </citation>
    <scope>NUCLEOTIDE SEQUENCE</scope>
    <source>
        <strain evidence="7">Duluth1</strain>
        <tissue evidence="7">Whole animal</tissue>
    </source>
</reference>
<comment type="subcellular location">
    <subcellularLocation>
        <location evidence="1 6">Membrane</location>
        <topology evidence="1 6">Multi-pass membrane protein</topology>
    </subcellularLocation>
</comment>
<organism evidence="7 8">
    <name type="scientific">Dreissena polymorpha</name>
    <name type="common">Zebra mussel</name>
    <name type="synonym">Mytilus polymorpha</name>
    <dbReference type="NCBI Taxonomy" id="45954"/>
    <lineage>
        <taxon>Eukaryota</taxon>
        <taxon>Metazoa</taxon>
        <taxon>Spiralia</taxon>
        <taxon>Lophotrochozoa</taxon>
        <taxon>Mollusca</taxon>
        <taxon>Bivalvia</taxon>
        <taxon>Autobranchia</taxon>
        <taxon>Heteroconchia</taxon>
        <taxon>Euheterodonta</taxon>
        <taxon>Imparidentia</taxon>
        <taxon>Neoheterodontei</taxon>
        <taxon>Myida</taxon>
        <taxon>Dreissenoidea</taxon>
        <taxon>Dreissenidae</taxon>
        <taxon>Dreissena</taxon>
    </lineage>
</organism>
<reference evidence="7" key="2">
    <citation type="submission" date="2020-11" db="EMBL/GenBank/DDBJ databases">
        <authorList>
            <person name="McCartney M.A."/>
            <person name="Auch B."/>
            <person name="Kono T."/>
            <person name="Mallez S."/>
            <person name="Becker A."/>
            <person name="Gohl D.M."/>
            <person name="Silverstein K.A.T."/>
            <person name="Koren S."/>
            <person name="Bechman K.B."/>
            <person name="Herman A."/>
            <person name="Abrahante J.E."/>
            <person name="Garbe J."/>
        </authorList>
    </citation>
    <scope>NUCLEOTIDE SEQUENCE</scope>
    <source>
        <strain evidence="7">Duluth1</strain>
        <tissue evidence="7">Whole animal</tissue>
    </source>
</reference>
<comment type="caution">
    <text evidence="7">The sequence shown here is derived from an EMBL/GenBank/DDBJ whole genome shotgun (WGS) entry which is preliminary data.</text>
</comment>
<dbReference type="SUPFAM" id="SSF48652">
    <property type="entry name" value="Tetraspanin"/>
    <property type="match status" value="1"/>
</dbReference>
<gene>
    <name evidence="7" type="ORF">DPMN_194859</name>
</gene>
<feature type="transmembrane region" description="Helical" evidence="6">
    <location>
        <begin position="107"/>
        <end position="130"/>
    </location>
</feature>
<evidence type="ECO:0000256" key="6">
    <source>
        <dbReference type="RuleBase" id="RU361218"/>
    </source>
</evidence>
<keyword evidence="5 6" id="KW-0472">Membrane</keyword>
<proteinExistence type="inferred from homology"/>
<accession>A0A9D3Y5T6</accession>
<dbReference type="AlphaFoldDB" id="A0A9D3Y5T6"/>
<dbReference type="InterPro" id="IPR008952">
    <property type="entry name" value="Tetraspanin_EC2_sf"/>
</dbReference>
<evidence type="ECO:0000256" key="1">
    <source>
        <dbReference type="ARBA" id="ARBA00004141"/>
    </source>
</evidence>
<sequence length="277" mass="29575">MAGCLAQIARLLLVIINIVFLLLGLAVTAIGFILRYGYNIYKPFLETGLNQLEKALMDTKLGSFDVKSIDIGEVLLSLSVGLIIGGLVLFGLAFFGCCGACCKFKLFLWIYAIVIVVFILIEAIGIGLLYGKPDIVKDQAKSSLSGFEGLASEKVPSLAWNVIMIQFKCCGVDSYTDFSVATKWNNNPGGFGKIDMPLACCKSLPSSQSANAADCAKETHMALNNGETGCYGEVWGASFGKTAIAVPVLVICGIIQILFIVFAVMVAKGDNDRVSPI</sequence>
<feature type="transmembrane region" description="Helical" evidence="6">
    <location>
        <begin position="244"/>
        <end position="267"/>
    </location>
</feature>
<evidence type="ECO:0000256" key="5">
    <source>
        <dbReference type="ARBA" id="ARBA00023136"/>
    </source>
</evidence>
<protein>
    <recommendedName>
        <fullName evidence="6">Tetraspanin</fullName>
    </recommendedName>
</protein>
<dbReference type="Proteomes" id="UP000828390">
    <property type="component" value="Unassembled WGS sequence"/>
</dbReference>
<keyword evidence="8" id="KW-1185">Reference proteome</keyword>
<dbReference type="Gene3D" id="1.10.1450.10">
    <property type="entry name" value="Tetraspanin"/>
    <property type="match status" value="1"/>
</dbReference>
<dbReference type="InterPro" id="IPR000301">
    <property type="entry name" value="Tetraspanin_animals"/>
</dbReference>
<feature type="transmembrane region" description="Helical" evidence="6">
    <location>
        <begin position="12"/>
        <end position="34"/>
    </location>
</feature>
<comment type="similarity">
    <text evidence="2 6">Belongs to the tetraspanin (TM4SF) family.</text>
</comment>
<evidence type="ECO:0000256" key="3">
    <source>
        <dbReference type="ARBA" id="ARBA00022692"/>
    </source>
</evidence>
<feature type="transmembrane region" description="Helical" evidence="6">
    <location>
        <begin position="74"/>
        <end position="95"/>
    </location>
</feature>